<dbReference type="AlphaFoldDB" id="A0AAD2JI49"/>
<feature type="region of interest" description="Disordered" evidence="1">
    <location>
        <begin position="255"/>
        <end position="331"/>
    </location>
</feature>
<dbReference type="Proteomes" id="UP001295423">
    <property type="component" value="Unassembled WGS sequence"/>
</dbReference>
<name>A0AAD2JI49_9STRA</name>
<organism evidence="2 3">
    <name type="scientific">Cylindrotheca closterium</name>
    <dbReference type="NCBI Taxonomy" id="2856"/>
    <lineage>
        <taxon>Eukaryota</taxon>
        <taxon>Sar</taxon>
        <taxon>Stramenopiles</taxon>
        <taxon>Ochrophyta</taxon>
        <taxon>Bacillariophyta</taxon>
        <taxon>Bacillariophyceae</taxon>
        <taxon>Bacillariophycidae</taxon>
        <taxon>Bacillariales</taxon>
        <taxon>Bacillariaceae</taxon>
        <taxon>Cylindrotheca</taxon>
    </lineage>
</organism>
<feature type="compositionally biased region" description="Basic and acidic residues" evidence="1">
    <location>
        <begin position="205"/>
        <end position="216"/>
    </location>
</feature>
<feature type="compositionally biased region" description="Polar residues" evidence="1">
    <location>
        <begin position="147"/>
        <end position="158"/>
    </location>
</feature>
<evidence type="ECO:0000313" key="2">
    <source>
        <dbReference type="EMBL" id="CAJ1952967.1"/>
    </source>
</evidence>
<reference evidence="2" key="1">
    <citation type="submission" date="2023-08" db="EMBL/GenBank/DDBJ databases">
        <authorList>
            <person name="Audoor S."/>
            <person name="Bilcke G."/>
        </authorList>
    </citation>
    <scope>NUCLEOTIDE SEQUENCE</scope>
</reference>
<evidence type="ECO:0000313" key="3">
    <source>
        <dbReference type="Proteomes" id="UP001295423"/>
    </source>
</evidence>
<feature type="compositionally biased region" description="Low complexity" evidence="1">
    <location>
        <begin position="61"/>
        <end position="76"/>
    </location>
</feature>
<keyword evidence="3" id="KW-1185">Reference proteome</keyword>
<gene>
    <name evidence="2" type="ORF">CYCCA115_LOCUS13806</name>
</gene>
<sequence>MNSSQQQVRKAPFIYPEYLSQMTAKMKPKTTRSELSAMNNGLLFPSQGLGETTNIDELKQTPSSSTSTTAGETTTSVLPPPKTQYHRRESGVTAASDPLPGQPLMYSSTNPMNRGMFMNQRMPNFNMSNAFSGGFSNLFSKKPFLQTPENTNTEASSQKGGGDDQSISSTRRQLFGDSPIMLVPTRAQIPEEAPSSSRQGSVTPSRKESQSPKKSESPAVSPKMQAAASPPAPPPASPFRNFGKALRMTAAGTIVMGSNSNSHSPDAGNTPPLSSNQSVASTISHFSASSQLSQSQRGDQPLPPPQIKVRDPPKIRVKLNNGNKQQNGLSPKRKCASCVCRDQKLVDQRKEIDHLKDVIQDLLVMGMESRASMNWGEDDDSLEDLPLPFILEEQAGPHEGDLIKAADMALAPSRKAFAVDPNDPLKTEQVSSTTAVLQMSHSLQVKQAFKRGAPAKIPEKIRHLRIQVNGNWGYYSGPKPEVDEQLVGCVVRFDNGDLYLGNMENSCFHGPGTYYPKGGRPFRGNFEWNQLSEYEC</sequence>
<accession>A0AAD2JI49</accession>
<feature type="compositionally biased region" description="Polar residues" evidence="1">
    <location>
        <begin position="320"/>
        <end position="329"/>
    </location>
</feature>
<feature type="region of interest" description="Disordered" evidence="1">
    <location>
        <begin position="187"/>
        <end position="241"/>
    </location>
</feature>
<dbReference type="EMBL" id="CAKOGP040001814">
    <property type="protein sequence ID" value="CAJ1952967.1"/>
    <property type="molecule type" value="Genomic_DNA"/>
</dbReference>
<dbReference type="SUPFAM" id="SSF82185">
    <property type="entry name" value="Histone H3 K4-specific methyltransferase SET7/9 N-terminal domain"/>
    <property type="match status" value="1"/>
</dbReference>
<feature type="compositionally biased region" description="Polar residues" evidence="1">
    <location>
        <begin position="194"/>
        <end position="203"/>
    </location>
</feature>
<proteinExistence type="predicted"/>
<evidence type="ECO:0000256" key="1">
    <source>
        <dbReference type="SAM" id="MobiDB-lite"/>
    </source>
</evidence>
<feature type="region of interest" description="Disordered" evidence="1">
    <location>
        <begin position="57"/>
        <end position="112"/>
    </location>
</feature>
<feature type="compositionally biased region" description="Low complexity" evidence="1">
    <location>
        <begin position="284"/>
        <end position="296"/>
    </location>
</feature>
<comment type="caution">
    <text evidence="2">The sequence shown here is derived from an EMBL/GenBank/DDBJ whole genome shotgun (WGS) entry which is preliminary data.</text>
</comment>
<feature type="compositionally biased region" description="Polar residues" evidence="1">
    <location>
        <begin position="271"/>
        <end position="283"/>
    </location>
</feature>
<feature type="region of interest" description="Disordered" evidence="1">
    <location>
        <begin position="142"/>
        <end position="169"/>
    </location>
</feature>
<protein>
    <submittedName>
        <fullName evidence="2">Uncharacterized protein</fullName>
    </submittedName>
</protein>